<keyword evidence="2" id="KW-1185">Reference proteome</keyword>
<evidence type="ECO:0000313" key="1">
    <source>
        <dbReference type="EMBL" id="OQP59058.1"/>
    </source>
</evidence>
<dbReference type="Proteomes" id="UP000192276">
    <property type="component" value="Unassembled WGS sequence"/>
</dbReference>
<name>A0A1V9FL37_9BACT</name>
<evidence type="ECO:0000313" key="2">
    <source>
        <dbReference type="Proteomes" id="UP000192276"/>
    </source>
</evidence>
<protein>
    <submittedName>
        <fullName evidence="1">Uncharacterized protein</fullName>
    </submittedName>
</protein>
<reference evidence="2" key="1">
    <citation type="submission" date="2016-04" db="EMBL/GenBank/DDBJ databases">
        <authorList>
            <person name="Chen L."/>
            <person name="Zhuang W."/>
            <person name="Wang G."/>
        </authorList>
    </citation>
    <scope>NUCLEOTIDE SEQUENCE [LARGE SCALE GENOMIC DNA]</scope>
    <source>
        <strain evidence="2">208</strain>
    </source>
</reference>
<organism evidence="1 2">
    <name type="scientific">Niastella populi</name>
    <dbReference type="NCBI Taxonomy" id="550983"/>
    <lineage>
        <taxon>Bacteria</taxon>
        <taxon>Pseudomonadati</taxon>
        <taxon>Bacteroidota</taxon>
        <taxon>Chitinophagia</taxon>
        <taxon>Chitinophagales</taxon>
        <taxon>Chitinophagaceae</taxon>
        <taxon>Niastella</taxon>
    </lineage>
</organism>
<dbReference type="EMBL" id="LWBP01000185">
    <property type="protein sequence ID" value="OQP59058.1"/>
    <property type="molecule type" value="Genomic_DNA"/>
</dbReference>
<accession>A0A1V9FL37</accession>
<dbReference type="AlphaFoldDB" id="A0A1V9FL37"/>
<comment type="caution">
    <text evidence="1">The sequence shown here is derived from an EMBL/GenBank/DDBJ whole genome shotgun (WGS) entry which is preliminary data.</text>
</comment>
<proteinExistence type="predicted"/>
<sequence length="59" mass="6675">MAENAAILSVPYIQQRIDSGRGLQKDLVKKQFLPEINVQAILFFIVLGRIPRQQLGLLI</sequence>
<gene>
    <name evidence="1" type="ORF">A4R26_21975</name>
</gene>